<accession>A0A164YXI2</accession>
<dbReference type="EMBL" id="CP093347">
    <property type="protein sequence ID" value="WOH01519.1"/>
    <property type="molecule type" value="Genomic_DNA"/>
</dbReference>
<gene>
    <name evidence="1" type="ORF">DCAR_0520903</name>
</gene>
<organism evidence="1 2">
    <name type="scientific">Daucus carota subsp. sativus</name>
    <name type="common">Carrot</name>
    <dbReference type="NCBI Taxonomy" id="79200"/>
    <lineage>
        <taxon>Eukaryota</taxon>
        <taxon>Viridiplantae</taxon>
        <taxon>Streptophyta</taxon>
        <taxon>Embryophyta</taxon>
        <taxon>Tracheophyta</taxon>
        <taxon>Spermatophyta</taxon>
        <taxon>Magnoliopsida</taxon>
        <taxon>eudicotyledons</taxon>
        <taxon>Gunneridae</taxon>
        <taxon>Pentapetalae</taxon>
        <taxon>asterids</taxon>
        <taxon>campanulids</taxon>
        <taxon>Apiales</taxon>
        <taxon>Apiaceae</taxon>
        <taxon>Apioideae</taxon>
        <taxon>Scandiceae</taxon>
        <taxon>Daucinae</taxon>
        <taxon>Daucus</taxon>
        <taxon>Daucus sect. Daucus</taxon>
    </lineage>
</organism>
<name>A0A164YXI2_DAUCS</name>
<reference evidence="1" key="2">
    <citation type="submission" date="2022-03" db="EMBL/GenBank/DDBJ databases">
        <title>Draft title - Genomic analysis of global carrot germplasm unveils the trajectory of domestication and the origin of high carotenoid orange carrot.</title>
        <authorList>
            <person name="Iorizzo M."/>
            <person name="Ellison S."/>
            <person name="Senalik D."/>
            <person name="Macko-Podgorni A."/>
            <person name="Grzebelus D."/>
            <person name="Bostan H."/>
            <person name="Rolling W."/>
            <person name="Curaba J."/>
            <person name="Simon P."/>
        </authorList>
    </citation>
    <scope>NUCLEOTIDE SEQUENCE</scope>
    <source>
        <tissue evidence="1">Leaf</tissue>
    </source>
</reference>
<sequence length="238" mass="27260">MKLWFYDARNSSFNEVVVFRCSSSFTMLMLGSRIESKALQQTFPSHARLLLWSLYTYRPPYSPLLPEHTRFLPPKFSEVRDGTSLCIGKKCLLYQPLYFSTDKPRLLDSLFRDPGFIFAGVDVLENMRGLHAFCPGTSIDIEELAVERWCWPKQGIYWKQGLKVLAKSVADLDISHKMPEHVRLSSLGGSKVELTSVEQIEYAAVEVYALFRIGRKMLKHGYAVPNMMKSASDDDDDE</sequence>
<protein>
    <submittedName>
        <fullName evidence="1">Uncharacterized protein</fullName>
    </submittedName>
</protein>
<reference evidence="1" key="1">
    <citation type="journal article" date="2016" name="Nat. Genet.">
        <title>A high-quality carrot genome assembly provides new insights into carotenoid accumulation and asterid genome evolution.</title>
        <authorList>
            <person name="Iorizzo M."/>
            <person name="Ellison S."/>
            <person name="Senalik D."/>
            <person name="Zeng P."/>
            <person name="Satapoomin P."/>
            <person name="Huang J."/>
            <person name="Bowman M."/>
            <person name="Iovene M."/>
            <person name="Sanseverino W."/>
            <person name="Cavagnaro P."/>
            <person name="Yildiz M."/>
            <person name="Macko-Podgorni A."/>
            <person name="Moranska E."/>
            <person name="Grzebelus E."/>
            <person name="Grzebelus D."/>
            <person name="Ashrafi H."/>
            <person name="Zheng Z."/>
            <person name="Cheng S."/>
            <person name="Spooner D."/>
            <person name="Van Deynze A."/>
            <person name="Simon P."/>
        </authorList>
    </citation>
    <scope>NUCLEOTIDE SEQUENCE</scope>
    <source>
        <tissue evidence="1">Leaf</tissue>
    </source>
</reference>
<dbReference type="SUPFAM" id="SSF53098">
    <property type="entry name" value="Ribonuclease H-like"/>
    <property type="match status" value="1"/>
</dbReference>
<dbReference type="Proteomes" id="UP000077755">
    <property type="component" value="Chromosome 5"/>
</dbReference>
<dbReference type="GO" id="GO:0005634">
    <property type="term" value="C:nucleus"/>
    <property type="evidence" value="ECO:0007669"/>
    <property type="project" value="TreeGrafter"/>
</dbReference>
<evidence type="ECO:0000313" key="1">
    <source>
        <dbReference type="EMBL" id="WOH01519.1"/>
    </source>
</evidence>
<dbReference type="GO" id="GO:0003676">
    <property type="term" value="F:nucleic acid binding"/>
    <property type="evidence" value="ECO:0007669"/>
    <property type="project" value="InterPro"/>
</dbReference>
<dbReference type="GO" id="GO:0008408">
    <property type="term" value="F:3'-5' exonuclease activity"/>
    <property type="evidence" value="ECO:0007669"/>
    <property type="project" value="TreeGrafter"/>
</dbReference>
<dbReference type="InterPro" id="IPR036397">
    <property type="entry name" value="RNaseH_sf"/>
</dbReference>
<evidence type="ECO:0000313" key="2">
    <source>
        <dbReference type="Proteomes" id="UP000077755"/>
    </source>
</evidence>
<dbReference type="PANTHER" id="PTHR13620:SF121">
    <property type="entry name" value="EMB|CAB82946.1-RELATED"/>
    <property type="match status" value="1"/>
</dbReference>
<dbReference type="InterPro" id="IPR051132">
    <property type="entry name" value="3-5_Exonuclease_domain"/>
</dbReference>
<keyword evidence="2" id="KW-1185">Reference proteome</keyword>
<dbReference type="AlphaFoldDB" id="A0A164YXI2"/>
<dbReference type="GO" id="GO:0005737">
    <property type="term" value="C:cytoplasm"/>
    <property type="evidence" value="ECO:0007669"/>
    <property type="project" value="TreeGrafter"/>
</dbReference>
<dbReference type="Gene3D" id="3.30.420.10">
    <property type="entry name" value="Ribonuclease H-like superfamily/Ribonuclease H"/>
    <property type="match status" value="1"/>
</dbReference>
<dbReference type="Gramene" id="KZM95027">
    <property type="protein sequence ID" value="KZM95027"/>
    <property type="gene ID" value="DCAR_018269"/>
</dbReference>
<dbReference type="PANTHER" id="PTHR13620">
    <property type="entry name" value="3-5 EXONUCLEASE"/>
    <property type="match status" value="1"/>
</dbReference>
<dbReference type="InterPro" id="IPR012337">
    <property type="entry name" value="RNaseH-like_sf"/>
</dbReference>
<proteinExistence type="predicted"/>